<keyword evidence="2" id="KW-1185">Reference proteome</keyword>
<dbReference type="RefSeq" id="WP_097187139.1">
    <property type="nucleotide sequence ID" value="NZ_OBQK01000002.1"/>
</dbReference>
<dbReference type="AlphaFoldDB" id="A0A285VJJ4"/>
<dbReference type="EMBL" id="OBQK01000002">
    <property type="protein sequence ID" value="SOC53718.1"/>
    <property type="molecule type" value="Genomic_DNA"/>
</dbReference>
<sequence>MKSPTIRIVDFSGGTDFHQSLAATRSLIASTAATYEWCDDEHYLPSEPLAHVESVVSDQQDILTAALHAETLVLHLASHMHGRGEGEPAFYGRGGEIPVATVAGWLKEQSRGIYAGCVYVDGCNGGTRKFISAMRDCLEWPVTYIASRRMVTEPECTLFAANFYGSLLQRKGKGLDPVDRTKAAAERAQEAYEAATGSVCPFRVETVKPSKAARAAFRVT</sequence>
<reference evidence="2" key="1">
    <citation type="submission" date="2017-08" db="EMBL/GenBank/DDBJ databases">
        <authorList>
            <person name="Varghese N."/>
            <person name="Submissions S."/>
        </authorList>
    </citation>
    <scope>NUCLEOTIDE SEQUENCE [LARGE SCALE GENOMIC DNA]</scope>
    <source>
        <strain evidence="2">USBA17B2</strain>
    </source>
</reference>
<evidence type="ECO:0000313" key="1">
    <source>
        <dbReference type="EMBL" id="SOC53718.1"/>
    </source>
</evidence>
<proteinExistence type="predicted"/>
<protein>
    <submittedName>
        <fullName evidence="1">Uncharacterized protein</fullName>
    </submittedName>
</protein>
<name>A0A285VJJ4_9MICO</name>
<organism evidence="1 2">
    <name type="scientific">Ornithinimicrobium cerasi</name>
    <dbReference type="NCBI Taxonomy" id="2248773"/>
    <lineage>
        <taxon>Bacteria</taxon>
        <taxon>Bacillati</taxon>
        <taxon>Actinomycetota</taxon>
        <taxon>Actinomycetes</taxon>
        <taxon>Micrococcales</taxon>
        <taxon>Ornithinimicrobiaceae</taxon>
        <taxon>Ornithinimicrobium</taxon>
    </lineage>
</organism>
<evidence type="ECO:0000313" key="2">
    <source>
        <dbReference type="Proteomes" id="UP000219688"/>
    </source>
</evidence>
<dbReference type="Proteomes" id="UP000219688">
    <property type="component" value="Unassembled WGS sequence"/>
</dbReference>
<gene>
    <name evidence="1" type="ORF">SAMN05421879_10283</name>
</gene>
<accession>A0A285VJJ4</accession>